<comment type="caution">
    <text evidence="4">The sequence shown here is derived from an EMBL/GenBank/DDBJ whole genome shotgun (WGS) entry which is preliminary data.</text>
</comment>
<dbReference type="InterPro" id="IPR003675">
    <property type="entry name" value="Rce1/LyrA-like_dom"/>
</dbReference>
<dbReference type="RefSeq" id="WP_378155094.1">
    <property type="nucleotide sequence ID" value="NZ_JBHSEC010000019.1"/>
</dbReference>
<accession>A0ABV8X5Y5</accession>
<dbReference type="EMBL" id="JBHSEC010000019">
    <property type="protein sequence ID" value="MFC4410818.1"/>
    <property type="molecule type" value="Genomic_DNA"/>
</dbReference>
<feature type="domain" description="CAAX prenyl protease 2/Lysostaphin resistance protein A-like" evidence="3">
    <location>
        <begin position="110"/>
        <end position="203"/>
    </location>
</feature>
<dbReference type="EC" id="3.4.-.-" evidence="4"/>
<organism evidence="4 5">
    <name type="scientific">Chungangia koreensis</name>
    <dbReference type="NCBI Taxonomy" id="752657"/>
    <lineage>
        <taxon>Bacteria</taxon>
        <taxon>Bacillati</taxon>
        <taxon>Bacillota</taxon>
        <taxon>Bacilli</taxon>
        <taxon>Lactobacillales</taxon>
        <taxon>Chungangia</taxon>
    </lineage>
</organism>
<keyword evidence="4" id="KW-0378">Hydrolase</keyword>
<sequence>MKKSALILSIICIFFLLWIEQGIGVAYIVKTAAKVVLFLFVPLLLFKKRGLDFLSFRKTDRKAIRMAVVSGFSIMLLIIGAFIIVKSFIDTDSLLLDLQTRVGVTGAIYPFVALYILFGNSFLEEFFFRGFLTGAFQGSKMRWILPPLFFAVYHIAIFLPWFTLPVLLLALAGLWIGGYIFQWINEKSGTILPSWIIHMFADLGILFVGAYLFYF</sequence>
<evidence type="ECO:0000259" key="3">
    <source>
        <dbReference type="Pfam" id="PF02517"/>
    </source>
</evidence>
<evidence type="ECO:0000256" key="2">
    <source>
        <dbReference type="SAM" id="Phobius"/>
    </source>
</evidence>
<keyword evidence="5" id="KW-1185">Reference proteome</keyword>
<feature type="transmembrane region" description="Helical" evidence="2">
    <location>
        <begin position="32"/>
        <end position="51"/>
    </location>
</feature>
<feature type="transmembrane region" description="Helical" evidence="2">
    <location>
        <begin position="63"/>
        <end position="84"/>
    </location>
</feature>
<evidence type="ECO:0000313" key="4">
    <source>
        <dbReference type="EMBL" id="MFC4410818.1"/>
    </source>
</evidence>
<dbReference type="Pfam" id="PF02517">
    <property type="entry name" value="Rce1-like"/>
    <property type="match status" value="1"/>
</dbReference>
<feature type="transmembrane region" description="Helical" evidence="2">
    <location>
        <begin position="104"/>
        <end position="123"/>
    </location>
</feature>
<protein>
    <submittedName>
        <fullName evidence="4">CPBP family intramembrane glutamic endopeptidase</fullName>
        <ecNumber evidence="4">3.4.-.-</ecNumber>
    </submittedName>
</protein>
<feature type="transmembrane region" description="Helical" evidence="2">
    <location>
        <begin position="143"/>
        <end position="161"/>
    </location>
</feature>
<dbReference type="GO" id="GO:0016787">
    <property type="term" value="F:hydrolase activity"/>
    <property type="evidence" value="ECO:0007669"/>
    <property type="project" value="UniProtKB-KW"/>
</dbReference>
<dbReference type="Proteomes" id="UP001595817">
    <property type="component" value="Unassembled WGS sequence"/>
</dbReference>
<keyword evidence="2" id="KW-0472">Membrane</keyword>
<proteinExistence type="inferred from homology"/>
<evidence type="ECO:0000313" key="5">
    <source>
        <dbReference type="Proteomes" id="UP001595817"/>
    </source>
</evidence>
<reference evidence="5" key="1">
    <citation type="journal article" date="2019" name="Int. J. Syst. Evol. Microbiol.">
        <title>The Global Catalogue of Microorganisms (GCM) 10K type strain sequencing project: providing services to taxonomists for standard genome sequencing and annotation.</title>
        <authorList>
            <consortium name="The Broad Institute Genomics Platform"/>
            <consortium name="The Broad Institute Genome Sequencing Center for Infectious Disease"/>
            <person name="Wu L."/>
            <person name="Ma J."/>
        </authorList>
    </citation>
    <scope>NUCLEOTIDE SEQUENCE [LARGE SCALE GENOMIC DNA]</scope>
    <source>
        <strain evidence="5">CCUG 59778</strain>
    </source>
</reference>
<keyword evidence="2" id="KW-1133">Transmembrane helix</keyword>
<name>A0ABV8X5Y5_9LACT</name>
<comment type="similarity">
    <text evidence="1">Belongs to the UPF0177 family.</text>
</comment>
<evidence type="ECO:0000256" key="1">
    <source>
        <dbReference type="ARBA" id="ARBA00009067"/>
    </source>
</evidence>
<gene>
    <name evidence="4" type="ORF">ACFOZY_10365</name>
</gene>
<keyword evidence="2" id="KW-0812">Transmembrane</keyword>
<feature type="transmembrane region" description="Helical" evidence="2">
    <location>
        <begin position="196"/>
        <end position="214"/>
    </location>
</feature>